<organism evidence="2 3">
    <name type="scientific">Mucilaginibacter pocheonensis</name>
    <dbReference type="NCBI Taxonomy" id="398050"/>
    <lineage>
        <taxon>Bacteria</taxon>
        <taxon>Pseudomonadati</taxon>
        <taxon>Bacteroidota</taxon>
        <taxon>Sphingobacteriia</taxon>
        <taxon>Sphingobacteriales</taxon>
        <taxon>Sphingobacteriaceae</taxon>
        <taxon>Mucilaginibacter</taxon>
    </lineage>
</organism>
<reference evidence="2 3" key="1">
    <citation type="submission" date="2023-07" db="EMBL/GenBank/DDBJ databases">
        <title>Sorghum-associated microbial communities from plants grown in Nebraska, USA.</title>
        <authorList>
            <person name="Schachtman D."/>
        </authorList>
    </citation>
    <scope>NUCLEOTIDE SEQUENCE [LARGE SCALE GENOMIC DNA]</scope>
    <source>
        <strain evidence="2 3">3262</strain>
    </source>
</reference>
<feature type="compositionally biased region" description="Basic and acidic residues" evidence="1">
    <location>
        <begin position="50"/>
        <end position="60"/>
    </location>
</feature>
<name>A0ABU1TGN7_9SPHI</name>
<gene>
    <name evidence="2" type="ORF">J2W55_004279</name>
</gene>
<comment type="caution">
    <text evidence="2">The sequence shown here is derived from an EMBL/GenBank/DDBJ whole genome shotgun (WGS) entry which is preliminary data.</text>
</comment>
<proteinExistence type="predicted"/>
<dbReference type="EMBL" id="JAVDUU010000004">
    <property type="protein sequence ID" value="MDR6944419.1"/>
    <property type="molecule type" value="Genomic_DNA"/>
</dbReference>
<protein>
    <submittedName>
        <fullName evidence="2">Uncharacterized protein</fullName>
    </submittedName>
</protein>
<evidence type="ECO:0000313" key="3">
    <source>
        <dbReference type="Proteomes" id="UP001247620"/>
    </source>
</evidence>
<dbReference type="Proteomes" id="UP001247620">
    <property type="component" value="Unassembled WGS sequence"/>
</dbReference>
<evidence type="ECO:0000313" key="2">
    <source>
        <dbReference type="EMBL" id="MDR6944419.1"/>
    </source>
</evidence>
<sequence length="60" mass="6688">MKNQQDSKNSGNMQGNPTSDRAFFDQKASKKQTGISNGGGQRSDQTSNRDNNRKRENKKA</sequence>
<evidence type="ECO:0000256" key="1">
    <source>
        <dbReference type="SAM" id="MobiDB-lite"/>
    </source>
</evidence>
<dbReference type="RefSeq" id="WP_310100434.1">
    <property type="nucleotide sequence ID" value="NZ_JAVDUU010000004.1"/>
</dbReference>
<feature type="region of interest" description="Disordered" evidence="1">
    <location>
        <begin position="1"/>
        <end position="60"/>
    </location>
</feature>
<keyword evidence="3" id="KW-1185">Reference proteome</keyword>
<accession>A0ABU1TGN7</accession>
<feature type="compositionally biased region" description="Polar residues" evidence="1">
    <location>
        <begin position="1"/>
        <end position="19"/>
    </location>
</feature>